<dbReference type="Proteomes" id="UP000247973">
    <property type="component" value="Unassembled WGS sequence"/>
</dbReference>
<protein>
    <submittedName>
        <fullName evidence="1">Uncharacterized protein</fullName>
    </submittedName>
</protein>
<sequence>MRRTLLLLIVIFFTIKSFTQTLPNLGDSKQEVKQSLANSHHKFIVSSSYPDKDTYSIGAANDYVVFIYYFKNSDTCTRIVIIPKHKDILLGLIEGYNESAIVLSPYEWIDYIKDKAISTKLLYDEDNNFQYLQIKYTK</sequence>
<accession>A0A2V3PU26</accession>
<keyword evidence="2" id="KW-1185">Reference proteome</keyword>
<name>A0A2V3PU26_9BACT</name>
<reference evidence="1 2" key="1">
    <citation type="submission" date="2018-03" db="EMBL/GenBank/DDBJ databases">
        <title>Genomic Encyclopedia of Archaeal and Bacterial Type Strains, Phase II (KMG-II): from individual species to whole genera.</title>
        <authorList>
            <person name="Goeker M."/>
        </authorList>
    </citation>
    <scope>NUCLEOTIDE SEQUENCE [LARGE SCALE GENOMIC DNA]</scope>
    <source>
        <strain evidence="1 2">DSM 100214</strain>
    </source>
</reference>
<dbReference type="AlphaFoldDB" id="A0A2V3PU26"/>
<organism evidence="1 2">
    <name type="scientific">Dysgonomonas alginatilytica</name>
    <dbReference type="NCBI Taxonomy" id="1605892"/>
    <lineage>
        <taxon>Bacteria</taxon>
        <taxon>Pseudomonadati</taxon>
        <taxon>Bacteroidota</taxon>
        <taxon>Bacteroidia</taxon>
        <taxon>Bacteroidales</taxon>
        <taxon>Dysgonomonadaceae</taxon>
        <taxon>Dysgonomonas</taxon>
    </lineage>
</organism>
<dbReference type="EMBL" id="QICL01000004">
    <property type="protein sequence ID" value="PXV66815.1"/>
    <property type="molecule type" value="Genomic_DNA"/>
</dbReference>
<evidence type="ECO:0000313" key="2">
    <source>
        <dbReference type="Proteomes" id="UP000247973"/>
    </source>
</evidence>
<gene>
    <name evidence="1" type="ORF">CLV62_10475</name>
</gene>
<evidence type="ECO:0000313" key="1">
    <source>
        <dbReference type="EMBL" id="PXV66815.1"/>
    </source>
</evidence>
<proteinExistence type="predicted"/>
<dbReference type="RefSeq" id="WP_110309772.1">
    <property type="nucleotide sequence ID" value="NZ_QICL01000004.1"/>
</dbReference>
<comment type="caution">
    <text evidence="1">The sequence shown here is derived from an EMBL/GenBank/DDBJ whole genome shotgun (WGS) entry which is preliminary data.</text>
</comment>